<accession>A0A127Q2E3</accession>
<dbReference type="InterPro" id="IPR014917">
    <property type="entry name" value="DUF1800"/>
</dbReference>
<evidence type="ECO:0000256" key="1">
    <source>
        <dbReference type="SAM" id="SignalP"/>
    </source>
</evidence>
<dbReference type="PROSITE" id="PS51257">
    <property type="entry name" value="PROKAR_LIPOPROTEIN"/>
    <property type="match status" value="1"/>
</dbReference>
<gene>
    <name evidence="2" type="ORF">CPter91_1619</name>
</gene>
<dbReference type="RefSeq" id="WP_061938983.1">
    <property type="nucleotide sequence ID" value="NZ_CP013234.1"/>
</dbReference>
<protein>
    <recommendedName>
        <fullName evidence="4">DUF1800 domain-containing protein</fullName>
    </recommendedName>
</protein>
<dbReference type="Proteomes" id="UP000074561">
    <property type="component" value="Chromosome"/>
</dbReference>
<feature type="signal peptide" evidence="1">
    <location>
        <begin position="1"/>
        <end position="25"/>
    </location>
</feature>
<dbReference type="OrthoDB" id="9772295at2"/>
<dbReference type="STRING" id="279113.CPter91_1619"/>
<dbReference type="EMBL" id="CP013234">
    <property type="protein sequence ID" value="AMP03995.1"/>
    <property type="molecule type" value="Genomic_DNA"/>
</dbReference>
<dbReference type="AlphaFoldDB" id="A0A127Q2E3"/>
<keyword evidence="1" id="KW-0732">Signal</keyword>
<name>A0A127Q2E3_9BURK</name>
<reference evidence="2 3" key="1">
    <citation type="submission" date="2015-11" db="EMBL/GenBank/DDBJ databases">
        <title>Exploring the genomic traits of fungus-feeding bacterial genus Collimonas.</title>
        <authorList>
            <person name="Song C."/>
            <person name="Schmidt R."/>
            <person name="de Jager V."/>
            <person name="Krzyzanowska D."/>
            <person name="Jongedijk E."/>
            <person name="Cankar K."/>
            <person name="Beekwilder J."/>
            <person name="van Veen A."/>
            <person name="de Boer W."/>
            <person name="van Veen J.A."/>
            <person name="Garbeva P."/>
        </authorList>
    </citation>
    <scope>NUCLEOTIDE SEQUENCE [LARGE SCALE GENOMIC DNA]</scope>
    <source>
        <strain evidence="2 3">Ter91</strain>
    </source>
</reference>
<dbReference type="Pfam" id="PF08811">
    <property type="entry name" value="DUF1800"/>
    <property type="match status" value="1"/>
</dbReference>
<evidence type="ECO:0008006" key="4">
    <source>
        <dbReference type="Google" id="ProtNLM"/>
    </source>
</evidence>
<sequence length="524" mass="58113">MTSTTRLPGLLFMALLLGCFSTAQAQTAQAPLNDSEKALHVLNRLAYGPRPGDVDAVRHMGVKRYIDQQLRPDSLPLPEALSDKLAGLSTYQLSSTQLYQQYGPPSFPPNSATPEEKNMARQRANKDITPQVHFARLWQATESPRQLQEVMTEFWFNHFNVFEGKDWVRYWNGEYEKDVLRPNALGNFRQLLGSVAHHPAMLYYLDNWLSSGVNTPEAKGRFKGLNENYGRELLELHTMGVDSGYTQADVIALTRILTGWTIDEKAMKDGQPAFAFNPKRHDFGDKIFLGQTIKGNGEQEGEQALDILARHPATAHFVAAKLVQYFVSDKPEPALTEKLARRFLATNGDIKAVLRTLFDSQEFWARSNYQTQFKTPYQYVVSSLRATATPVLNVKPIDGVLNQLGQPLYGWLTPEGYKFSEEAWLNPDALLRRINFVNGLSNGKSPIARAETPPPVPSAVAAAAPTPAPITYAPMPGYGAPVDPQQLMQTLAPALEPHSLAAITAAAPNLQVGLILGGPDFMKR</sequence>
<feature type="chain" id="PRO_5007277444" description="DUF1800 domain-containing protein" evidence="1">
    <location>
        <begin position="26"/>
        <end position="524"/>
    </location>
</feature>
<dbReference type="KEGG" id="cpra:CPter91_1619"/>
<evidence type="ECO:0000313" key="3">
    <source>
        <dbReference type="Proteomes" id="UP000074561"/>
    </source>
</evidence>
<dbReference type="PATRIC" id="fig|279113.9.peg.1611"/>
<evidence type="ECO:0000313" key="2">
    <source>
        <dbReference type="EMBL" id="AMP03995.1"/>
    </source>
</evidence>
<proteinExistence type="predicted"/>
<organism evidence="2 3">
    <name type="scientific">Collimonas pratensis</name>
    <dbReference type="NCBI Taxonomy" id="279113"/>
    <lineage>
        <taxon>Bacteria</taxon>
        <taxon>Pseudomonadati</taxon>
        <taxon>Pseudomonadota</taxon>
        <taxon>Betaproteobacteria</taxon>
        <taxon>Burkholderiales</taxon>
        <taxon>Oxalobacteraceae</taxon>
        <taxon>Collimonas</taxon>
    </lineage>
</organism>